<dbReference type="EMBL" id="MQSV01000001">
    <property type="protein sequence ID" value="OKL49510.1"/>
    <property type="molecule type" value="Genomic_DNA"/>
</dbReference>
<proteinExistence type="predicted"/>
<evidence type="ECO:0000256" key="1">
    <source>
        <dbReference type="SAM" id="MobiDB-lite"/>
    </source>
</evidence>
<dbReference type="RefSeq" id="WP_073708401.1">
    <property type="nucleotide sequence ID" value="NZ_MQSV01000001.1"/>
</dbReference>
<organism evidence="3 4">
    <name type="scientific">Boudabousia liubingyangii</name>
    <dbReference type="NCBI Taxonomy" id="1921764"/>
    <lineage>
        <taxon>Bacteria</taxon>
        <taxon>Bacillati</taxon>
        <taxon>Actinomycetota</taxon>
        <taxon>Actinomycetes</taxon>
        <taxon>Actinomycetales</taxon>
        <taxon>Actinomycetaceae</taxon>
        <taxon>Boudabousia</taxon>
    </lineage>
</organism>
<evidence type="ECO:0000313" key="3">
    <source>
        <dbReference type="EMBL" id="OKL49510.1"/>
    </source>
</evidence>
<reference evidence="3 4" key="1">
    <citation type="submission" date="2016-11" db="EMBL/GenBank/DDBJ databases">
        <title>Actinomyces gypaetusis sp. nov. isolated from the vulture Gypaetus barbatus in Qinghai Tibet Plateau China.</title>
        <authorList>
            <person name="Meng X."/>
        </authorList>
    </citation>
    <scope>NUCLEOTIDE SEQUENCE [LARGE SCALE GENOMIC DNA]</scope>
    <source>
        <strain evidence="3 4">VUL4_2</strain>
    </source>
</reference>
<dbReference type="AlphaFoldDB" id="A0A1Q5PPX9"/>
<comment type="caution">
    <text evidence="3">The sequence shown here is derived from an EMBL/GenBank/DDBJ whole genome shotgun (WGS) entry which is preliminary data.</text>
</comment>
<accession>A0A1Q5PPX9</accession>
<feature type="chain" id="PRO_5012389063" evidence="2">
    <location>
        <begin position="25"/>
        <end position="156"/>
    </location>
</feature>
<keyword evidence="2" id="KW-0732">Signal</keyword>
<evidence type="ECO:0000313" key="4">
    <source>
        <dbReference type="Proteomes" id="UP000186785"/>
    </source>
</evidence>
<evidence type="ECO:0000256" key="2">
    <source>
        <dbReference type="SAM" id="SignalP"/>
    </source>
</evidence>
<name>A0A1Q5PPX9_9ACTO</name>
<feature type="signal peptide" evidence="2">
    <location>
        <begin position="1"/>
        <end position="24"/>
    </location>
</feature>
<dbReference type="Proteomes" id="UP000186785">
    <property type="component" value="Unassembled WGS sequence"/>
</dbReference>
<protein>
    <submittedName>
        <fullName evidence="3">Uncharacterized protein</fullName>
    </submittedName>
</protein>
<gene>
    <name evidence="3" type="ORF">BSR29_00680</name>
</gene>
<sequence length="156" mass="16917">MSTLRTLGVSVIAISLSSSLIAFAKLNRIQAKVQNQTENAALEQACQSQFQPLKTTCENIAKQHPELKINTCEQIPWPGQENLVLNLKTSQNTSLMGYQIELNAQAKALCLAPSPEANLKKVTQHPGWSADPSPEPDSEVDEPPPPGPKAHSDSHT</sequence>
<feature type="region of interest" description="Disordered" evidence="1">
    <location>
        <begin position="120"/>
        <end position="156"/>
    </location>
</feature>
<keyword evidence="4" id="KW-1185">Reference proteome</keyword>